<evidence type="ECO:0000313" key="3">
    <source>
        <dbReference type="Proteomes" id="UP000019804"/>
    </source>
</evidence>
<dbReference type="RefSeq" id="XP_040636524.1">
    <property type="nucleotide sequence ID" value="XM_040787406.1"/>
</dbReference>
<evidence type="ECO:0000313" key="2">
    <source>
        <dbReference type="EMBL" id="EYE92836.1"/>
    </source>
</evidence>
<sequence length="201" mass="23441">MTLRSISTTHHATFPKTREEYRGRQKESIRKSLLKKANLNKALQAASQSEKHRESTVRYRKVVLGTDLSVVQNSATFAGNIVRDIECIEQAQNEDDPRVDAWKATFRKLYKVSYDDRENVLKAPQALIDTCNMFWSSKVVYPWAEHDEAARYCNTMDELIFGWEISRREGKGDEYWELGHVVSTFNDMKEWYEYGVYGVPE</sequence>
<feature type="compositionally biased region" description="Polar residues" evidence="1">
    <location>
        <begin position="1"/>
        <end position="11"/>
    </location>
</feature>
<reference evidence="3" key="1">
    <citation type="journal article" date="2014" name="Nat. Commun.">
        <title>Genomic adaptations of the halophilic Dead Sea filamentous fungus Eurotium rubrum.</title>
        <authorList>
            <person name="Kis-Papo T."/>
            <person name="Weig A.R."/>
            <person name="Riley R."/>
            <person name="Persoh D."/>
            <person name="Salamov A."/>
            <person name="Sun H."/>
            <person name="Lipzen A."/>
            <person name="Wasser S.P."/>
            <person name="Rambold G."/>
            <person name="Grigoriev I.V."/>
            <person name="Nevo E."/>
        </authorList>
    </citation>
    <scope>NUCLEOTIDE SEQUENCE [LARGE SCALE GENOMIC DNA]</scope>
    <source>
        <strain evidence="3">CBS 135680</strain>
    </source>
</reference>
<dbReference type="OrthoDB" id="4462088at2759"/>
<dbReference type="EMBL" id="KK088434">
    <property type="protein sequence ID" value="EYE92836.1"/>
    <property type="molecule type" value="Genomic_DNA"/>
</dbReference>
<dbReference type="Proteomes" id="UP000019804">
    <property type="component" value="Unassembled WGS sequence"/>
</dbReference>
<proteinExistence type="predicted"/>
<feature type="compositionally biased region" description="Basic and acidic residues" evidence="1">
    <location>
        <begin position="16"/>
        <end position="27"/>
    </location>
</feature>
<protein>
    <submittedName>
        <fullName evidence="2">Uncharacterized protein</fullName>
    </submittedName>
</protein>
<dbReference type="HOGENOM" id="CLU_1360154_0_0_1"/>
<feature type="region of interest" description="Disordered" evidence="1">
    <location>
        <begin position="1"/>
        <end position="27"/>
    </location>
</feature>
<organism evidence="2 3">
    <name type="scientific">Aspergillus ruber (strain CBS 135680)</name>
    <dbReference type="NCBI Taxonomy" id="1388766"/>
    <lineage>
        <taxon>Eukaryota</taxon>
        <taxon>Fungi</taxon>
        <taxon>Dikarya</taxon>
        <taxon>Ascomycota</taxon>
        <taxon>Pezizomycotina</taxon>
        <taxon>Eurotiomycetes</taxon>
        <taxon>Eurotiomycetidae</taxon>
        <taxon>Eurotiales</taxon>
        <taxon>Aspergillaceae</taxon>
        <taxon>Aspergillus</taxon>
        <taxon>Aspergillus subgen. Aspergillus</taxon>
    </lineage>
</organism>
<accession>A0A017S7K5</accession>
<dbReference type="AlphaFoldDB" id="A0A017S7K5"/>
<gene>
    <name evidence="2" type="ORF">EURHEDRAFT_542626</name>
</gene>
<name>A0A017S7K5_ASPRC</name>
<evidence type="ECO:0000256" key="1">
    <source>
        <dbReference type="SAM" id="MobiDB-lite"/>
    </source>
</evidence>
<dbReference type="GeneID" id="63702530"/>
<keyword evidence="3" id="KW-1185">Reference proteome</keyword>